<gene>
    <name evidence="1" type="ORF">L485_12115</name>
</gene>
<dbReference type="AlphaFoldDB" id="T0HMZ4"/>
<keyword evidence="2" id="KW-1185">Reference proteome</keyword>
<sequence>MIAPPAGDDPHLLKAVEDFAVEQFISQTGIEAFDIAVLPWAAGLDIEGNDAKPAESLAHRISDELGAVAHWEAAPRRQHSP</sequence>
<comment type="caution">
    <text evidence="1">The sequence shown here is derived from an EMBL/GenBank/DDBJ whole genome shotgun (WGS) entry which is preliminary data.</text>
</comment>
<protein>
    <submittedName>
        <fullName evidence="1">Uncharacterized protein</fullName>
    </submittedName>
</protein>
<accession>T0HMZ4</accession>
<proteinExistence type="predicted"/>
<name>T0HMZ4_9SPHN</name>
<dbReference type="Proteomes" id="UP000015524">
    <property type="component" value="Unassembled WGS sequence"/>
</dbReference>
<reference evidence="1 2" key="1">
    <citation type="journal article" date="2013" name="Genome Announc.">
        <title>Draft Genome Sequence of a Hexachlorocyclohexane-Degrading Bacterium, Sphingobium baderi Strain LL03T.</title>
        <authorList>
            <person name="Kaur J."/>
            <person name="Verma H."/>
            <person name="Tripathi C."/>
            <person name="Khurana J.P."/>
            <person name="Lal R."/>
        </authorList>
    </citation>
    <scope>NUCLEOTIDE SEQUENCE [LARGE SCALE GENOMIC DNA]</scope>
    <source>
        <strain evidence="1 2">LL03</strain>
    </source>
</reference>
<evidence type="ECO:0000313" key="1">
    <source>
        <dbReference type="EMBL" id="EQB00685.1"/>
    </source>
</evidence>
<dbReference type="PATRIC" id="fig|1114964.8.peg.2537"/>
<organism evidence="1 2">
    <name type="scientific">Sphingobium baderi LL03</name>
    <dbReference type="NCBI Taxonomy" id="1114964"/>
    <lineage>
        <taxon>Bacteria</taxon>
        <taxon>Pseudomonadati</taxon>
        <taxon>Pseudomonadota</taxon>
        <taxon>Alphaproteobacteria</taxon>
        <taxon>Sphingomonadales</taxon>
        <taxon>Sphingomonadaceae</taxon>
        <taxon>Sphingobium</taxon>
    </lineage>
</organism>
<evidence type="ECO:0000313" key="2">
    <source>
        <dbReference type="Proteomes" id="UP000015524"/>
    </source>
</evidence>
<dbReference type="EMBL" id="ATIB01000068">
    <property type="protein sequence ID" value="EQB00685.1"/>
    <property type="molecule type" value="Genomic_DNA"/>
</dbReference>